<dbReference type="InterPro" id="IPR006703">
    <property type="entry name" value="G_AIG1"/>
</dbReference>
<evidence type="ECO:0000256" key="3">
    <source>
        <dbReference type="ARBA" id="ARBA00023134"/>
    </source>
</evidence>
<dbReference type="STRING" id="8153.ENSHBUP00000028529"/>
<evidence type="ECO:0000256" key="4">
    <source>
        <dbReference type="SAM" id="Phobius"/>
    </source>
</evidence>
<evidence type="ECO:0000256" key="1">
    <source>
        <dbReference type="ARBA" id="ARBA00008535"/>
    </source>
</evidence>
<dbReference type="Gene3D" id="3.40.50.300">
    <property type="entry name" value="P-loop containing nucleotide triphosphate hydrolases"/>
    <property type="match status" value="1"/>
</dbReference>
<dbReference type="InterPro" id="IPR027417">
    <property type="entry name" value="P-loop_NTPase"/>
</dbReference>
<dbReference type="InterPro" id="IPR045058">
    <property type="entry name" value="GIMA/IAN/Toc"/>
</dbReference>
<evidence type="ECO:0000259" key="5">
    <source>
        <dbReference type="PROSITE" id="PS51720"/>
    </source>
</evidence>
<dbReference type="PANTHER" id="PTHR10903">
    <property type="entry name" value="GTPASE, IMAP FAMILY MEMBER-RELATED"/>
    <property type="match status" value="1"/>
</dbReference>
<proteinExistence type="inferred from homology"/>
<keyword evidence="4" id="KW-1133">Transmembrane helix</keyword>
<accession>A0A3Q2X118</accession>
<dbReference type="FunFam" id="3.40.50.300:FF:000366">
    <property type="entry name" value="GTPase, IMAP family member 2"/>
    <property type="match status" value="1"/>
</dbReference>
<feature type="domain" description="AIG1-type G" evidence="5">
    <location>
        <begin position="9"/>
        <end position="209"/>
    </location>
</feature>
<comment type="similarity">
    <text evidence="1">Belongs to the TRAFAC class TrmE-Era-EngA-EngB-Septin-like GTPase superfamily. AIG1/Toc34/Toc159-like paraseptin GTPase family. IAN subfamily.</text>
</comment>
<feature type="transmembrane region" description="Helical" evidence="4">
    <location>
        <begin position="275"/>
        <end position="297"/>
    </location>
</feature>
<protein>
    <recommendedName>
        <fullName evidence="5">AIG1-type G domain-containing protein</fullName>
    </recommendedName>
</protein>
<dbReference type="SUPFAM" id="SSF52540">
    <property type="entry name" value="P-loop containing nucleoside triphosphate hydrolases"/>
    <property type="match status" value="1"/>
</dbReference>
<sequence>PLKMMTEVKPDFRIVLLGKTGVGKSAAGNTILGEKKFMSKTSASSLTSECEKVTKTVDGKILTVVDTPGLFDTTKTENEVKRELARCISFAVAGPHVFLVVIQPNRFTKEEQETVKIIQKLFGKNAAEYTMALFTYGDNLEAAGVDIKQFINEDKTLFDFIHQCGGGYHVLNNRVDNSSQVTELLAKIKTMVQKNGERYYTNENFILAEQAIRAETERLLQENPNMTPKEARKRAERKNDFIKAIIGSTGAAAVLGAATGVGVEVGIGAGVGALGGPAGAGVGALVGLAVGGIIIAVKKKANTNQ</sequence>
<keyword evidence="7" id="KW-1185">Reference proteome</keyword>
<name>A0A3Q2X118_HAPBU</name>
<evidence type="ECO:0000256" key="2">
    <source>
        <dbReference type="ARBA" id="ARBA00022741"/>
    </source>
</evidence>
<organism evidence="6 7">
    <name type="scientific">Haplochromis burtoni</name>
    <name type="common">Burton's mouthbrooder</name>
    <name type="synonym">Chromis burtoni</name>
    <dbReference type="NCBI Taxonomy" id="8153"/>
    <lineage>
        <taxon>Eukaryota</taxon>
        <taxon>Metazoa</taxon>
        <taxon>Chordata</taxon>
        <taxon>Craniata</taxon>
        <taxon>Vertebrata</taxon>
        <taxon>Euteleostomi</taxon>
        <taxon>Actinopterygii</taxon>
        <taxon>Neopterygii</taxon>
        <taxon>Teleostei</taxon>
        <taxon>Neoteleostei</taxon>
        <taxon>Acanthomorphata</taxon>
        <taxon>Ovalentaria</taxon>
        <taxon>Cichlomorphae</taxon>
        <taxon>Cichliformes</taxon>
        <taxon>Cichlidae</taxon>
        <taxon>African cichlids</taxon>
        <taxon>Pseudocrenilabrinae</taxon>
        <taxon>Haplochromini</taxon>
        <taxon>Haplochromis</taxon>
    </lineage>
</organism>
<evidence type="ECO:0000313" key="7">
    <source>
        <dbReference type="Proteomes" id="UP000264840"/>
    </source>
</evidence>
<dbReference type="AlphaFoldDB" id="A0A3Q2X118"/>
<dbReference type="Ensembl" id="ENSHBUT00000017764.1">
    <property type="protein sequence ID" value="ENSHBUP00000028529.1"/>
    <property type="gene ID" value="ENSHBUG00000012353.1"/>
</dbReference>
<keyword evidence="4" id="KW-0812">Transmembrane</keyword>
<keyword evidence="4" id="KW-0472">Membrane</keyword>
<reference evidence="6" key="2">
    <citation type="submission" date="2025-09" db="UniProtKB">
        <authorList>
            <consortium name="Ensembl"/>
        </authorList>
    </citation>
    <scope>IDENTIFICATION</scope>
</reference>
<dbReference type="PROSITE" id="PS51720">
    <property type="entry name" value="G_AIG1"/>
    <property type="match status" value="1"/>
</dbReference>
<keyword evidence="2" id="KW-0547">Nucleotide-binding</keyword>
<dbReference type="GeneTree" id="ENSGT01120000271858"/>
<keyword evidence="3" id="KW-0342">GTP-binding</keyword>
<dbReference type="Pfam" id="PF04548">
    <property type="entry name" value="AIG1"/>
    <property type="match status" value="1"/>
</dbReference>
<dbReference type="PANTHER" id="PTHR10903:SF186">
    <property type="entry name" value="GTPASE IMAP FAMILY MEMBER 4-LIKE-RELATED"/>
    <property type="match status" value="1"/>
</dbReference>
<evidence type="ECO:0000313" key="6">
    <source>
        <dbReference type="Ensembl" id="ENSHBUP00000028529.1"/>
    </source>
</evidence>
<dbReference type="CDD" id="cd01852">
    <property type="entry name" value="AIG1"/>
    <property type="match status" value="1"/>
</dbReference>
<dbReference type="GO" id="GO:0005525">
    <property type="term" value="F:GTP binding"/>
    <property type="evidence" value="ECO:0007669"/>
    <property type="project" value="UniProtKB-KW"/>
</dbReference>
<dbReference type="OMA" id="GRFFNSC"/>
<dbReference type="Proteomes" id="UP000264840">
    <property type="component" value="Unplaced"/>
</dbReference>
<feature type="transmembrane region" description="Helical" evidence="4">
    <location>
        <begin position="241"/>
        <end position="263"/>
    </location>
</feature>
<reference evidence="6" key="1">
    <citation type="submission" date="2025-08" db="UniProtKB">
        <authorList>
            <consortium name="Ensembl"/>
        </authorList>
    </citation>
    <scope>IDENTIFICATION</scope>
</reference>